<dbReference type="SUPFAM" id="SSF54106">
    <property type="entry name" value="LysM domain"/>
    <property type="match status" value="1"/>
</dbReference>
<evidence type="ECO:0000313" key="3">
    <source>
        <dbReference type="EMBL" id="NVY96545.1"/>
    </source>
</evidence>
<reference evidence="3 4" key="1">
    <citation type="submission" date="2020-06" db="EMBL/GenBank/DDBJ databases">
        <authorList>
            <person name="Kang J."/>
        </authorList>
    </citation>
    <scope>NUCLEOTIDE SEQUENCE [LARGE SCALE GENOMIC DNA]</scope>
    <source>
        <strain evidence="3 4">DCY120</strain>
    </source>
</reference>
<organism evidence="3 4">
    <name type="scientific">Bombilactobacillus apium</name>
    <dbReference type="NCBI Taxonomy" id="2675299"/>
    <lineage>
        <taxon>Bacteria</taxon>
        <taxon>Bacillati</taxon>
        <taxon>Bacillota</taxon>
        <taxon>Bacilli</taxon>
        <taxon>Lactobacillales</taxon>
        <taxon>Lactobacillaceae</taxon>
        <taxon>Bombilactobacillus</taxon>
    </lineage>
</organism>
<dbReference type="CDD" id="cd00118">
    <property type="entry name" value="LysM"/>
    <property type="match status" value="1"/>
</dbReference>
<feature type="compositionally biased region" description="Low complexity" evidence="1">
    <location>
        <begin position="120"/>
        <end position="151"/>
    </location>
</feature>
<dbReference type="PROSITE" id="PS51782">
    <property type="entry name" value="LYSM"/>
    <property type="match status" value="1"/>
</dbReference>
<dbReference type="EMBL" id="JABZEC010000004">
    <property type="protein sequence ID" value="NVY96545.1"/>
    <property type="molecule type" value="Genomic_DNA"/>
</dbReference>
<keyword evidence="4" id="KW-1185">Reference proteome</keyword>
<dbReference type="InterPro" id="IPR036779">
    <property type="entry name" value="LysM_dom_sf"/>
</dbReference>
<dbReference type="Proteomes" id="UP000563523">
    <property type="component" value="Unassembled WGS sequence"/>
</dbReference>
<dbReference type="AlphaFoldDB" id="A0A850R7N9"/>
<comment type="caution">
    <text evidence="3">The sequence shown here is derived from an EMBL/GenBank/DDBJ whole genome shotgun (WGS) entry which is preliminary data.</text>
</comment>
<evidence type="ECO:0000313" key="4">
    <source>
        <dbReference type="Proteomes" id="UP000563523"/>
    </source>
</evidence>
<accession>A0A850R7N9</accession>
<name>A0A850R7N9_9LACO</name>
<dbReference type="SMART" id="SM00257">
    <property type="entry name" value="LysM"/>
    <property type="match status" value="1"/>
</dbReference>
<sequence length="226" mass="24533">MLKEIIILKIKQVAFATILGLISFLGATKVANADSIYTVKSGDTLSEILMQTQNDLSKLNQVATDNNIQNVDLIFPGQKLIFKDNGQVSVATKTQVQKTPEVATVQQAVAQEDQQPAASQAKQEAPVQQQAAPATQTPAPVQQQAAPAVTVSGDEDSAREWIAGRESGGNYGAANGSYVGKYQLSSSYLNGDYSAANQDRVANQYVQSRYGSWQNAKKFWLQNNWY</sequence>
<dbReference type="Pfam" id="PF01476">
    <property type="entry name" value="LysM"/>
    <property type="match status" value="1"/>
</dbReference>
<dbReference type="Gene3D" id="3.10.350.10">
    <property type="entry name" value="LysM domain"/>
    <property type="match status" value="1"/>
</dbReference>
<dbReference type="InterPro" id="IPR018392">
    <property type="entry name" value="LysM"/>
</dbReference>
<feature type="region of interest" description="Disordered" evidence="1">
    <location>
        <begin position="113"/>
        <end position="155"/>
    </location>
</feature>
<dbReference type="PANTHER" id="PTHR34700">
    <property type="entry name" value="POTASSIUM BINDING PROTEIN KBP"/>
    <property type="match status" value="1"/>
</dbReference>
<dbReference type="PANTHER" id="PTHR34700:SF3">
    <property type="entry name" value="PHAGE-LIKE ELEMENT PBSX PROTEIN XKDQ"/>
    <property type="match status" value="1"/>
</dbReference>
<evidence type="ECO:0000259" key="2">
    <source>
        <dbReference type="PROSITE" id="PS51782"/>
    </source>
</evidence>
<gene>
    <name evidence="3" type="ORF">HU830_05115</name>
</gene>
<proteinExistence type="predicted"/>
<evidence type="ECO:0000256" key="1">
    <source>
        <dbReference type="SAM" id="MobiDB-lite"/>
    </source>
</evidence>
<feature type="domain" description="LysM" evidence="2">
    <location>
        <begin position="35"/>
        <end position="82"/>
    </location>
</feature>
<dbReference type="InterPro" id="IPR052196">
    <property type="entry name" value="Bact_Kbp"/>
</dbReference>
<protein>
    <submittedName>
        <fullName evidence="3">LysM peptidoglycan-binding domain-containing protein</fullName>
    </submittedName>
</protein>